<protein>
    <submittedName>
        <fullName evidence="2">Uncharacterized protein</fullName>
    </submittedName>
</protein>
<name>A0AA42C6T5_9BACT</name>
<proteinExistence type="predicted"/>
<evidence type="ECO:0000313" key="2">
    <source>
        <dbReference type="EMBL" id="MCW0482869.1"/>
    </source>
</evidence>
<accession>A0AA42C6T5</accession>
<dbReference type="EMBL" id="JAPAAF010000009">
    <property type="protein sequence ID" value="MCW0482869.1"/>
    <property type="molecule type" value="Genomic_DNA"/>
</dbReference>
<sequence>MLLYRDDRYRNSPGDIESPGESEALLSPFLGEAGTRESYISKVEIWVQIR</sequence>
<keyword evidence="3" id="KW-1185">Reference proteome</keyword>
<comment type="caution">
    <text evidence="2">The sequence shown here is derived from an EMBL/GenBank/DDBJ whole genome shotgun (WGS) entry which is preliminary data.</text>
</comment>
<feature type="compositionally biased region" description="Basic and acidic residues" evidence="1">
    <location>
        <begin position="1"/>
        <end position="10"/>
    </location>
</feature>
<feature type="region of interest" description="Disordered" evidence="1">
    <location>
        <begin position="1"/>
        <end position="21"/>
    </location>
</feature>
<evidence type="ECO:0000256" key="1">
    <source>
        <dbReference type="SAM" id="MobiDB-lite"/>
    </source>
</evidence>
<gene>
    <name evidence="2" type="ORF">N2K84_09035</name>
</gene>
<reference evidence="2" key="1">
    <citation type="submission" date="2022-10" db="EMBL/GenBank/DDBJ databases">
        <title>Gaoshiqiia sediminis gen. nov., sp. nov., isolated from coastal sediment.</title>
        <authorList>
            <person name="Yu W.X."/>
            <person name="Mu D.S."/>
            <person name="Du J.Z."/>
            <person name="Liang Y.Q."/>
        </authorList>
    </citation>
    <scope>NUCLEOTIDE SEQUENCE</scope>
    <source>
        <strain evidence="2">A06</strain>
    </source>
</reference>
<dbReference type="Proteomes" id="UP001163821">
    <property type="component" value="Unassembled WGS sequence"/>
</dbReference>
<organism evidence="2 3">
    <name type="scientific">Gaoshiqia sediminis</name>
    <dbReference type="NCBI Taxonomy" id="2986998"/>
    <lineage>
        <taxon>Bacteria</taxon>
        <taxon>Pseudomonadati</taxon>
        <taxon>Bacteroidota</taxon>
        <taxon>Bacteroidia</taxon>
        <taxon>Marinilabiliales</taxon>
        <taxon>Prolixibacteraceae</taxon>
        <taxon>Gaoshiqia</taxon>
    </lineage>
</organism>
<dbReference type="AlphaFoldDB" id="A0AA42C6T5"/>
<dbReference type="RefSeq" id="WP_282591470.1">
    <property type="nucleotide sequence ID" value="NZ_JAPAAF010000009.1"/>
</dbReference>
<evidence type="ECO:0000313" key="3">
    <source>
        <dbReference type="Proteomes" id="UP001163821"/>
    </source>
</evidence>